<feature type="region of interest" description="Disordered" evidence="1">
    <location>
        <begin position="540"/>
        <end position="560"/>
    </location>
</feature>
<feature type="compositionally biased region" description="Acidic residues" evidence="1">
    <location>
        <begin position="178"/>
        <end position="190"/>
    </location>
</feature>
<evidence type="ECO:0000259" key="2">
    <source>
        <dbReference type="PROSITE" id="PS50006"/>
    </source>
</evidence>
<organism evidence="3">
    <name type="scientific">Spongospora subterranea</name>
    <dbReference type="NCBI Taxonomy" id="70186"/>
    <lineage>
        <taxon>Eukaryota</taxon>
        <taxon>Sar</taxon>
        <taxon>Rhizaria</taxon>
        <taxon>Endomyxa</taxon>
        <taxon>Phytomyxea</taxon>
        <taxon>Plasmodiophorida</taxon>
        <taxon>Plasmodiophoridae</taxon>
        <taxon>Spongospora</taxon>
    </lineage>
</organism>
<feature type="compositionally biased region" description="Basic residues" evidence="1">
    <location>
        <begin position="281"/>
        <end position="306"/>
    </location>
</feature>
<feature type="compositionally biased region" description="Basic and acidic residues" evidence="1">
    <location>
        <begin position="550"/>
        <end position="560"/>
    </location>
</feature>
<dbReference type="InterPro" id="IPR000253">
    <property type="entry name" value="FHA_dom"/>
</dbReference>
<feature type="region of interest" description="Disordered" evidence="1">
    <location>
        <begin position="153"/>
        <end position="190"/>
    </location>
</feature>
<reference evidence="3" key="1">
    <citation type="submission" date="2015-04" db="EMBL/GenBank/DDBJ databases">
        <title>The genome sequence of the plant pathogenic Rhizarian Plasmodiophora brassicae reveals insights in its biotrophic life cycle and the origin of chitin synthesis.</title>
        <authorList>
            <person name="Schwelm A."/>
            <person name="Fogelqvist J."/>
            <person name="Knaust A."/>
            <person name="Julke S."/>
            <person name="Lilja T."/>
            <person name="Dhandapani V."/>
            <person name="Bonilla-Rosso G."/>
            <person name="Karlsson M."/>
            <person name="Shevchenko A."/>
            <person name="Choi S.R."/>
            <person name="Kim H.G."/>
            <person name="Park J.Y."/>
            <person name="Lim Y.P."/>
            <person name="Ludwig-Muller J."/>
            <person name="Dixelius C."/>
        </authorList>
    </citation>
    <scope>NUCLEOTIDE SEQUENCE</scope>
    <source>
        <tissue evidence="3">Potato root galls</tissue>
    </source>
</reference>
<dbReference type="EMBL" id="HACM01009974">
    <property type="protein sequence ID" value="CRZ10416.1"/>
    <property type="molecule type" value="Transcribed_RNA"/>
</dbReference>
<name>A0A0H5R9F6_9EUKA</name>
<sequence>GIIEEASLGHMALQAGKLGAYIPPRWSSAPVPEEVHGLRFEVIRDGVALGQDETVYLDNRPFTILGRQPDVCHAHVLHPSISRQHIAVQHGPSGAVFIYDMGTTHGTKLNKKVLTPGQFLPLRVGDVVQLGQSSRIYCVEGPERLRPPEWQTLHAPLAPKPPTVRQEENQGEHRSDGDESDYPSEDEEDDDIDDFEDYLIMGSSQHSSLTAKQQKIVEGLNKKRVKMMHITSEAEILQTKESINGSLTNGQRAAQSRCQEQIASLQKAIDEQTEGLMARLKEKRNSHRKAKTDKLAVNKKVKRKKNGKDSDEDDDFYDRTAICKKEDAKRRKQAERVETLDSLRKQQNTIIQQEISVQEQIELIRKATDEPSVSTHDSLDEFMTNMNQGGSSQELQRLSEQLSTLNNQRQRLEKLIKIATPAGSHLVASTDWANLAPKPAAKPAPSAPKFPVPQSTAKTSAIAETVVSAPENILSMLVKPETTIAPETVRTDSDTYTLHGIDQALRKGGLVIPVKKAEVKRPERPAHVALENRDQFMEEWVPPSQQTGDGRTRLNEKFGY</sequence>
<evidence type="ECO:0000313" key="3">
    <source>
        <dbReference type="EMBL" id="CRZ10416.1"/>
    </source>
</evidence>
<feature type="compositionally biased region" description="Basic and acidic residues" evidence="1">
    <location>
        <begin position="165"/>
        <end position="177"/>
    </location>
</feature>
<accession>A0A0H5R9F6</accession>
<dbReference type="Gene3D" id="2.60.200.20">
    <property type="match status" value="1"/>
</dbReference>
<feature type="region of interest" description="Disordered" evidence="1">
    <location>
        <begin position="281"/>
        <end position="315"/>
    </location>
</feature>
<evidence type="ECO:0000256" key="1">
    <source>
        <dbReference type="SAM" id="MobiDB-lite"/>
    </source>
</evidence>
<dbReference type="PANTHER" id="PTHR23308">
    <property type="entry name" value="NUCLEAR INHIBITOR OF PROTEIN PHOSPHATASE-1"/>
    <property type="match status" value="1"/>
</dbReference>
<protein>
    <recommendedName>
        <fullName evidence="2">FHA domain-containing protein</fullName>
    </recommendedName>
</protein>
<dbReference type="AlphaFoldDB" id="A0A0H5R9F6"/>
<dbReference type="InterPro" id="IPR050923">
    <property type="entry name" value="Cell_Proc_Reg/RNA_Proc"/>
</dbReference>
<dbReference type="SUPFAM" id="SSF49879">
    <property type="entry name" value="SMAD/FHA domain"/>
    <property type="match status" value="1"/>
</dbReference>
<dbReference type="PROSITE" id="PS50006">
    <property type="entry name" value="FHA_DOMAIN"/>
    <property type="match status" value="1"/>
</dbReference>
<proteinExistence type="predicted"/>
<dbReference type="InterPro" id="IPR008984">
    <property type="entry name" value="SMAD_FHA_dom_sf"/>
</dbReference>
<dbReference type="Pfam" id="PF00498">
    <property type="entry name" value="FHA"/>
    <property type="match status" value="1"/>
</dbReference>
<dbReference type="SMART" id="SM00240">
    <property type="entry name" value="FHA"/>
    <property type="match status" value="1"/>
</dbReference>
<feature type="domain" description="FHA" evidence="2">
    <location>
        <begin position="63"/>
        <end position="114"/>
    </location>
</feature>
<feature type="non-terminal residue" evidence="3">
    <location>
        <position position="1"/>
    </location>
</feature>